<name>A0A1G2LQN9_9BACT</name>
<dbReference type="Gene3D" id="3.60.15.10">
    <property type="entry name" value="Ribonuclease Z/Hydroxyacylglutathione hydrolase-like"/>
    <property type="match status" value="1"/>
</dbReference>
<dbReference type="InterPro" id="IPR052159">
    <property type="entry name" value="Competence_DNA_uptake"/>
</dbReference>
<dbReference type="AlphaFoldDB" id="A0A1G2LQN9"/>
<dbReference type="SMART" id="SM00849">
    <property type="entry name" value="Lactamase_B"/>
    <property type="match status" value="1"/>
</dbReference>
<dbReference type="Pfam" id="PF00753">
    <property type="entry name" value="Lactamase_B"/>
    <property type="match status" value="1"/>
</dbReference>
<organism evidence="2 3">
    <name type="scientific">Candidatus Sungbacteria bacterium RIFCSPLOWO2_12_FULL_41_11</name>
    <dbReference type="NCBI Taxonomy" id="1802286"/>
    <lineage>
        <taxon>Bacteria</taxon>
        <taxon>Candidatus Sungiibacteriota</taxon>
    </lineage>
</organism>
<evidence type="ECO:0000313" key="3">
    <source>
        <dbReference type="Proteomes" id="UP000177171"/>
    </source>
</evidence>
<evidence type="ECO:0000259" key="1">
    <source>
        <dbReference type="SMART" id="SM00849"/>
    </source>
</evidence>
<reference evidence="2 3" key="1">
    <citation type="journal article" date="2016" name="Nat. Commun.">
        <title>Thousands of microbial genomes shed light on interconnected biogeochemical processes in an aquifer system.</title>
        <authorList>
            <person name="Anantharaman K."/>
            <person name="Brown C.T."/>
            <person name="Hug L.A."/>
            <person name="Sharon I."/>
            <person name="Castelle C.J."/>
            <person name="Probst A.J."/>
            <person name="Thomas B.C."/>
            <person name="Singh A."/>
            <person name="Wilkins M.J."/>
            <person name="Karaoz U."/>
            <person name="Brodie E.L."/>
            <person name="Williams K.H."/>
            <person name="Hubbard S.S."/>
            <person name="Banfield J.F."/>
        </authorList>
    </citation>
    <scope>NUCLEOTIDE SEQUENCE [LARGE SCALE GENOMIC DNA]</scope>
</reference>
<sequence length="289" mass="32415">MKKKNFKWCFLGGLSVLAIFIWYGVFQVEARRGLLTVDFFDVGQGDGIFFQTPSGNQVLIDGGPDSAILSKLGETLPFWDRSIDVLILTHPHADHIDGLLEVLKRYDIGMVLESGVNHSIPEYNEWHQLLQSKNIPVHIARFGEIIDFGDGVHFDVYSPQESFFGSSPKNIHDAMVVGRLVYASSSILMMGDAEKSLEYQLLWKKSGFLIFKSDILKAGHHGSKTSSSEEFLRAVSPQFAVISAGRKNRYGHPHQEVIDRLNSFGIKVFRTDLDGGARFISDGNILRRK</sequence>
<dbReference type="InterPro" id="IPR035681">
    <property type="entry name" value="ComA-like_MBL"/>
</dbReference>
<proteinExistence type="predicted"/>
<accession>A0A1G2LQN9</accession>
<dbReference type="Proteomes" id="UP000177171">
    <property type="component" value="Unassembled WGS sequence"/>
</dbReference>
<dbReference type="SUPFAM" id="SSF56281">
    <property type="entry name" value="Metallo-hydrolase/oxidoreductase"/>
    <property type="match status" value="1"/>
</dbReference>
<dbReference type="EMBL" id="MHQY01000015">
    <property type="protein sequence ID" value="OHA13883.1"/>
    <property type="molecule type" value="Genomic_DNA"/>
</dbReference>
<dbReference type="CDD" id="cd07731">
    <property type="entry name" value="ComA-like_MBL-fold"/>
    <property type="match status" value="1"/>
</dbReference>
<dbReference type="InterPro" id="IPR036866">
    <property type="entry name" value="RibonucZ/Hydroxyglut_hydro"/>
</dbReference>
<feature type="domain" description="Metallo-beta-lactamase" evidence="1">
    <location>
        <begin position="44"/>
        <end position="246"/>
    </location>
</feature>
<evidence type="ECO:0000313" key="2">
    <source>
        <dbReference type="EMBL" id="OHA13883.1"/>
    </source>
</evidence>
<dbReference type="PANTHER" id="PTHR30619:SF1">
    <property type="entry name" value="RECOMBINATION PROTEIN 2"/>
    <property type="match status" value="1"/>
</dbReference>
<comment type="caution">
    <text evidence="2">The sequence shown here is derived from an EMBL/GenBank/DDBJ whole genome shotgun (WGS) entry which is preliminary data.</text>
</comment>
<dbReference type="PANTHER" id="PTHR30619">
    <property type="entry name" value="DNA INTERNALIZATION/COMPETENCE PROTEIN COMEC/REC2"/>
    <property type="match status" value="1"/>
</dbReference>
<protein>
    <recommendedName>
        <fullName evidence="1">Metallo-beta-lactamase domain-containing protein</fullName>
    </recommendedName>
</protein>
<gene>
    <name evidence="2" type="ORF">A3G49_01420</name>
</gene>
<dbReference type="InterPro" id="IPR001279">
    <property type="entry name" value="Metallo-B-lactamas"/>
</dbReference>